<dbReference type="Gene3D" id="3.60.40.10">
    <property type="entry name" value="PPM-type phosphatase domain"/>
    <property type="match status" value="1"/>
</dbReference>
<dbReference type="GO" id="GO:0016787">
    <property type="term" value="F:hydrolase activity"/>
    <property type="evidence" value="ECO:0007669"/>
    <property type="project" value="UniProtKB-KW"/>
</dbReference>
<evidence type="ECO:0000313" key="5">
    <source>
        <dbReference type="EMBL" id="MBP2294635.1"/>
    </source>
</evidence>
<evidence type="ECO:0000256" key="2">
    <source>
        <dbReference type="PROSITE-ProRule" id="PRU00169"/>
    </source>
</evidence>
<dbReference type="PANTHER" id="PTHR43156:SF9">
    <property type="entry name" value="HAMP DOMAIN-CONTAINING PROTEIN"/>
    <property type="match status" value="1"/>
</dbReference>
<dbReference type="SMART" id="SM00331">
    <property type="entry name" value="PP2C_SIG"/>
    <property type="match status" value="1"/>
</dbReference>
<protein>
    <submittedName>
        <fullName evidence="5">Sigma-B regulation protein RsbU (Phosphoserine phosphatase)</fullName>
        <ecNumber evidence="5">3.1.3.3</ecNumber>
    </submittedName>
</protein>
<feature type="modified residue" description="4-aspartylphosphate" evidence="2">
    <location>
        <position position="72"/>
    </location>
</feature>
<evidence type="ECO:0000256" key="1">
    <source>
        <dbReference type="ARBA" id="ARBA00022801"/>
    </source>
</evidence>
<dbReference type="InterPro" id="IPR052016">
    <property type="entry name" value="Bact_Sigma-Reg"/>
</dbReference>
<dbReference type="EMBL" id="JAGINP010000017">
    <property type="protein sequence ID" value="MBP2294635.1"/>
    <property type="molecule type" value="Genomic_DNA"/>
</dbReference>
<dbReference type="PROSITE" id="PS50110">
    <property type="entry name" value="RESPONSE_REGULATORY"/>
    <property type="match status" value="1"/>
</dbReference>
<feature type="region of interest" description="Disordered" evidence="3">
    <location>
        <begin position="1"/>
        <end position="24"/>
    </location>
</feature>
<dbReference type="Proteomes" id="UP000781958">
    <property type="component" value="Unassembled WGS sequence"/>
</dbReference>
<evidence type="ECO:0000259" key="4">
    <source>
        <dbReference type="PROSITE" id="PS50110"/>
    </source>
</evidence>
<dbReference type="Pfam" id="PF07228">
    <property type="entry name" value="SpoIIE"/>
    <property type="match status" value="1"/>
</dbReference>
<dbReference type="InterPro" id="IPR011006">
    <property type="entry name" value="CheY-like_superfamily"/>
</dbReference>
<dbReference type="SUPFAM" id="SSF52172">
    <property type="entry name" value="CheY-like"/>
    <property type="match status" value="1"/>
</dbReference>
<dbReference type="PANTHER" id="PTHR43156">
    <property type="entry name" value="STAGE II SPORULATION PROTEIN E-RELATED"/>
    <property type="match status" value="1"/>
</dbReference>
<comment type="caution">
    <text evidence="5">The sequence shown here is derived from an EMBL/GenBank/DDBJ whole genome shotgun (WGS) entry which is preliminary data.</text>
</comment>
<proteinExistence type="predicted"/>
<dbReference type="RefSeq" id="WP_209768889.1">
    <property type="nucleotide sequence ID" value="NZ_JAGINP010000017.1"/>
</dbReference>
<evidence type="ECO:0000256" key="3">
    <source>
        <dbReference type="SAM" id="MobiDB-lite"/>
    </source>
</evidence>
<feature type="compositionally biased region" description="Low complexity" evidence="3">
    <location>
        <begin position="7"/>
        <end position="16"/>
    </location>
</feature>
<keyword evidence="1 5" id="KW-0378">Hydrolase</keyword>
<evidence type="ECO:0000313" key="6">
    <source>
        <dbReference type="Proteomes" id="UP000781958"/>
    </source>
</evidence>
<keyword evidence="6" id="KW-1185">Reference proteome</keyword>
<gene>
    <name evidence="5" type="ORF">J2851_004425</name>
</gene>
<dbReference type="InterPro" id="IPR001932">
    <property type="entry name" value="PPM-type_phosphatase-like_dom"/>
</dbReference>
<organism evidence="5 6">
    <name type="scientific">Azospirillum rugosum</name>
    <dbReference type="NCBI Taxonomy" id="416170"/>
    <lineage>
        <taxon>Bacteria</taxon>
        <taxon>Pseudomonadati</taxon>
        <taxon>Pseudomonadota</taxon>
        <taxon>Alphaproteobacteria</taxon>
        <taxon>Rhodospirillales</taxon>
        <taxon>Azospirillaceae</taxon>
        <taxon>Azospirillum</taxon>
    </lineage>
</organism>
<dbReference type="InterPro" id="IPR036457">
    <property type="entry name" value="PPM-type-like_dom_sf"/>
</dbReference>
<name>A0ABS4SQ14_9PROT</name>
<feature type="domain" description="Response regulatory" evidence="4">
    <location>
        <begin position="22"/>
        <end position="138"/>
    </location>
</feature>
<dbReference type="InterPro" id="IPR001789">
    <property type="entry name" value="Sig_transdc_resp-reg_receiver"/>
</dbReference>
<dbReference type="Gene3D" id="3.40.50.2300">
    <property type="match status" value="1"/>
</dbReference>
<dbReference type="Pfam" id="PF00072">
    <property type="entry name" value="Response_reg"/>
    <property type="match status" value="1"/>
</dbReference>
<reference evidence="5 6" key="1">
    <citation type="submission" date="2021-03" db="EMBL/GenBank/DDBJ databases">
        <title>Genomic Encyclopedia of Type Strains, Phase III (KMG-III): the genomes of soil and plant-associated and newly described type strains.</title>
        <authorList>
            <person name="Whitman W."/>
        </authorList>
    </citation>
    <scope>NUCLEOTIDE SEQUENCE [LARGE SCALE GENOMIC DNA]</scope>
    <source>
        <strain evidence="5 6">IMMIB AFH-6</strain>
    </source>
</reference>
<sequence>MDSSVHPLPAAPAASRPGGGQRVLVGHPRRGIAAAVRRVLTGMGVRYVDVAADAGGLLAAVEAEPPDLVIIDRALLRGDESLIETLRAVIGRGELPILILGRFASLAERRAVMAAGATDLIARPLTGAELAARLRGHLENRLLNRSLQEVIRSLQTFHTGAVQRMQLARDMQLDLLPDEALRTGIERRYGVRLDSHFESSSELGGDIWGARPLDDDRFAVFLCDFTGHGVAAALNTFRLHALLEKIDLPGDNPAEMLGAINRLLVGLLPESQFAAMLYAVVDTAADRLTYATAGAPKPIIGVPDCPLRVGESVGLPLGVSMKASYRNRSVEFPPGAFLFLFSDALFEARDWEGRPFGYPGILDLVRLCGPQGGAPAVGGEGGLADLLDRYFAVMPRPLADDLTALWLTRTVPRSG</sequence>
<keyword evidence="2" id="KW-0597">Phosphoprotein</keyword>
<dbReference type="SMART" id="SM00448">
    <property type="entry name" value="REC"/>
    <property type="match status" value="1"/>
</dbReference>
<accession>A0ABS4SQ14</accession>
<dbReference type="EC" id="3.1.3.3" evidence="5"/>